<gene>
    <name evidence="1" type="ORF">J41TS12_10840</name>
</gene>
<accession>A0A920CFX2</accession>
<protein>
    <submittedName>
        <fullName evidence="1">Uncharacterized protein</fullName>
    </submittedName>
</protein>
<organism evidence="1 2">
    <name type="scientific">Paenibacillus antibioticophila</name>
    <dbReference type="NCBI Taxonomy" id="1274374"/>
    <lineage>
        <taxon>Bacteria</taxon>
        <taxon>Bacillati</taxon>
        <taxon>Bacillota</taxon>
        <taxon>Bacilli</taxon>
        <taxon>Bacillales</taxon>
        <taxon>Paenibacillaceae</taxon>
        <taxon>Paenibacillus</taxon>
    </lineage>
</organism>
<dbReference type="EMBL" id="BORR01000003">
    <property type="protein sequence ID" value="GIO36223.1"/>
    <property type="molecule type" value="Genomic_DNA"/>
</dbReference>
<reference evidence="1 2" key="1">
    <citation type="submission" date="2021-03" db="EMBL/GenBank/DDBJ databases">
        <title>Antimicrobial resistance genes in bacteria isolated from Japanese honey, and their potential for conferring macrolide and lincosamide resistance in the American foulbrood pathogen Paenibacillus larvae.</title>
        <authorList>
            <person name="Okamoto M."/>
            <person name="Kumagai M."/>
            <person name="Kanamori H."/>
            <person name="Takamatsu D."/>
        </authorList>
    </citation>
    <scope>NUCLEOTIDE SEQUENCE [LARGE SCALE GENOMIC DNA]</scope>
    <source>
        <strain evidence="1 2">J41TS12</strain>
    </source>
</reference>
<dbReference type="AlphaFoldDB" id="A0A920CFX2"/>
<sequence length="162" mass="18497">MKTVKLSDLRPGQYINHKGEVITKEKAEQIVEAGECPLLYTVSDEYIAAALDDLSRARKAGEAPKDFCEKDAHAMRVVYWHIYKVNDDYIAAVTREQATALHLDTIGTDWYAEGEEPDVEVIPADQQGRFEREDGRGYDEMTFGEWLADFEYTGPQLLCWNE</sequence>
<dbReference type="Proteomes" id="UP000681162">
    <property type="component" value="Unassembled WGS sequence"/>
</dbReference>
<proteinExistence type="predicted"/>
<evidence type="ECO:0000313" key="1">
    <source>
        <dbReference type="EMBL" id="GIO36223.1"/>
    </source>
</evidence>
<keyword evidence="2" id="KW-1185">Reference proteome</keyword>
<comment type="caution">
    <text evidence="1">The sequence shown here is derived from an EMBL/GenBank/DDBJ whole genome shotgun (WGS) entry which is preliminary data.</text>
</comment>
<dbReference type="RefSeq" id="WP_212938574.1">
    <property type="nucleotide sequence ID" value="NZ_BORR01000003.1"/>
</dbReference>
<name>A0A920CFX2_9BACL</name>
<evidence type="ECO:0000313" key="2">
    <source>
        <dbReference type="Proteomes" id="UP000681162"/>
    </source>
</evidence>